<proteinExistence type="predicted"/>
<name>A0A1H6ZIL4_9GAMM</name>
<gene>
    <name evidence="1" type="ORF">SAMN04487997_0064</name>
</gene>
<reference evidence="1 2" key="1">
    <citation type="submission" date="2016-10" db="EMBL/GenBank/DDBJ databases">
        <authorList>
            <person name="de Groot N.N."/>
        </authorList>
    </citation>
    <scope>NUCLEOTIDE SEQUENCE [LARGE SCALE GENOMIC DNA]</scope>
    <source>
        <strain evidence="1 2">DSM 26515</strain>
    </source>
</reference>
<evidence type="ECO:0000313" key="2">
    <source>
        <dbReference type="Proteomes" id="UP000199420"/>
    </source>
</evidence>
<organism evidence="1 2">
    <name type="scientific">Frateuria terrea</name>
    <dbReference type="NCBI Taxonomy" id="529704"/>
    <lineage>
        <taxon>Bacteria</taxon>
        <taxon>Pseudomonadati</taxon>
        <taxon>Pseudomonadota</taxon>
        <taxon>Gammaproteobacteria</taxon>
        <taxon>Lysobacterales</taxon>
        <taxon>Rhodanobacteraceae</taxon>
        <taxon>Frateuria</taxon>
    </lineage>
</organism>
<dbReference type="Proteomes" id="UP000199420">
    <property type="component" value="Unassembled WGS sequence"/>
</dbReference>
<dbReference type="RefSeq" id="WP_091340393.1">
    <property type="nucleotide sequence ID" value="NZ_FNYC01000010.1"/>
</dbReference>
<protein>
    <submittedName>
        <fullName evidence="1">Uncharacterized protein</fullName>
    </submittedName>
</protein>
<keyword evidence="2" id="KW-1185">Reference proteome</keyword>
<sequence>MDTRTNGHSNRPAPATRALLTGTVAGLASAAALALLAKAEGKGALQPINATSHWLHGDKAAECDQFDARHTLVGLATHLASAVFWALPLEYWRASYRPSSAGTLLRDACMTSAVAAAIDYGPTPKRFTPGWELVLSKRALLATYGVLALGLASGARLARAK</sequence>
<dbReference type="OrthoDB" id="288267at2"/>
<dbReference type="AlphaFoldDB" id="A0A1H6ZIL4"/>
<dbReference type="STRING" id="529704.SAMN02927913_0064"/>
<accession>A0A1H6ZIL4</accession>
<dbReference type="EMBL" id="FNYC01000010">
    <property type="protein sequence ID" value="SEJ51367.1"/>
    <property type="molecule type" value="Genomic_DNA"/>
</dbReference>
<evidence type="ECO:0000313" key="1">
    <source>
        <dbReference type="EMBL" id="SEJ51367.1"/>
    </source>
</evidence>